<evidence type="ECO:0000256" key="3">
    <source>
        <dbReference type="SAM" id="SignalP"/>
    </source>
</evidence>
<dbReference type="AlphaFoldDB" id="A0A7G9L409"/>
<evidence type="ECO:0000313" key="5">
    <source>
        <dbReference type="EMBL" id="QNM83358.1"/>
    </source>
</evidence>
<feature type="signal peptide" evidence="3">
    <location>
        <begin position="1"/>
        <end position="37"/>
    </location>
</feature>
<feature type="transmembrane region" description="Helical" evidence="2">
    <location>
        <begin position="139"/>
        <end position="158"/>
    </location>
</feature>
<feature type="region of interest" description="Disordered" evidence="1">
    <location>
        <begin position="37"/>
        <end position="82"/>
    </location>
</feature>
<evidence type="ECO:0000313" key="6">
    <source>
        <dbReference type="Proteomes" id="UP000515861"/>
    </source>
</evidence>
<evidence type="ECO:0000259" key="4">
    <source>
        <dbReference type="Pfam" id="PF09990"/>
    </source>
</evidence>
<name>A0A7G9L409_9SPHN</name>
<keyword evidence="3" id="KW-0732">Signal</keyword>
<feature type="transmembrane region" description="Helical" evidence="2">
    <location>
        <begin position="170"/>
        <end position="190"/>
    </location>
</feature>
<keyword evidence="6" id="KW-1185">Reference proteome</keyword>
<organism evidence="5 6">
    <name type="scientific">Sphingomonas sabuli</name>
    <dbReference type="NCBI Taxonomy" id="2764186"/>
    <lineage>
        <taxon>Bacteria</taxon>
        <taxon>Pseudomonadati</taxon>
        <taxon>Pseudomonadota</taxon>
        <taxon>Alphaproteobacteria</taxon>
        <taxon>Sphingomonadales</taxon>
        <taxon>Sphingomonadaceae</taxon>
        <taxon>Sphingomonas</taxon>
    </lineage>
</organism>
<feature type="chain" id="PRO_5028911810" description="DUF2231 domain-containing protein" evidence="3">
    <location>
        <begin position="38"/>
        <end position="231"/>
    </location>
</feature>
<dbReference type="Proteomes" id="UP000515861">
    <property type="component" value="Chromosome"/>
</dbReference>
<protein>
    <recommendedName>
        <fullName evidence="4">DUF2231 domain-containing protein</fullName>
    </recommendedName>
</protein>
<keyword evidence="2" id="KW-0472">Membrane</keyword>
<proteinExistence type="predicted"/>
<sequence>MSARHANSAERRNWIVRLLSAFAFLSLALALAEPATAHEKHKKKPEQAQQVQRQQPASAGGQVPAAEHTGAGHGQAGEMMDGMDMGMDRSSMSFAERLLDWFGRLHPMIVHFPIAFFPAALFTAVVGRRQPAFSAPVQFLVVAGGIFAPIAAIAGWFAGLGADPEAILTYHRWLGVAIGLAGAGLGVWAWRRPWEDRGGGMILALTVMTVAIAVQGFLGAGVTHGIEHLMF</sequence>
<dbReference type="KEGG" id="ssau:H8M03_03150"/>
<dbReference type="Pfam" id="PF09990">
    <property type="entry name" value="DUF2231"/>
    <property type="match status" value="1"/>
</dbReference>
<dbReference type="InterPro" id="IPR019251">
    <property type="entry name" value="DUF2231_TM"/>
</dbReference>
<keyword evidence="2" id="KW-1133">Transmembrane helix</keyword>
<evidence type="ECO:0000256" key="1">
    <source>
        <dbReference type="SAM" id="MobiDB-lite"/>
    </source>
</evidence>
<reference evidence="5 6" key="1">
    <citation type="submission" date="2020-08" db="EMBL/GenBank/DDBJ databases">
        <title>Sphingomonas sp. sand1-3 16S ribosomal RNA gene Genome sequencing and assembly.</title>
        <authorList>
            <person name="Kang M."/>
        </authorList>
    </citation>
    <scope>NUCLEOTIDE SEQUENCE [LARGE SCALE GENOMIC DNA]</scope>
    <source>
        <strain evidence="6">sand1-3</strain>
    </source>
</reference>
<feature type="domain" description="DUF2231" evidence="4">
    <location>
        <begin position="105"/>
        <end position="221"/>
    </location>
</feature>
<keyword evidence="2" id="KW-0812">Transmembrane</keyword>
<feature type="transmembrane region" description="Helical" evidence="2">
    <location>
        <begin position="108"/>
        <end position="127"/>
    </location>
</feature>
<accession>A0A7G9L409</accession>
<evidence type="ECO:0000256" key="2">
    <source>
        <dbReference type="SAM" id="Phobius"/>
    </source>
</evidence>
<dbReference type="RefSeq" id="WP_187480313.1">
    <property type="nucleotide sequence ID" value="NZ_CP060697.1"/>
</dbReference>
<feature type="transmembrane region" description="Helical" evidence="2">
    <location>
        <begin position="202"/>
        <end position="226"/>
    </location>
</feature>
<gene>
    <name evidence="5" type="ORF">H8M03_03150</name>
</gene>
<dbReference type="EMBL" id="CP060697">
    <property type="protein sequence ID" value="QNM83358.1"/>
    <property type="molecule type" value="Genomic_DNA"/>
</dbReference>